<evidence type="ECO:0000256" key="6">
    <source>
        <dbReference type="ARBA" id="ARBA00023136"/>
    </source>
</evidence>
<evidence type="ECO:0000313" key="9">
    <source>
        <dbReference type="EMBL" id="MFD1524336.1"/>
    </source>
</evidence>
<feature type="transmembrane region" description="Helical" evidence="7">
    <location>
        <begin position="103"/>
        <end position="124"/>
    </location>
</feature>
<feature type="transmembrane region" description="Helical" evidence="7">
    <location>
        <begin position="136"/>
        <end position="158"/>
    </location>
</feature>
<dbReference type="InterPro" id="IPR011701">
    <property type="entry name" value="MFS"/>
</dbReference>
<feature type="transmembrane region" description="Helical" evidence="7">
    <location>
        <begin position="244"/>
        <end position="262"/>
    </location>
</feature>
<dbReference type="RefSeq" id="WP_344725148.1">
    <property type="nucleotide sequence ID" value="NZ_BAAAUS010000029.1"/>
</dbReference>
<keyword evidence="4 7" id="KW-0812">Transmembrane</keyword>
<evidence type="ECO:0000256" key="4">
    <source>
        <dbReference type="ARBA" id="ARBA00022692"/>
    </source>
</evidence>
<keyword evidence="6 7" id="KW-0472">Membrane</keyword>
<feature type="transmembrane region" description="Helical" evidence="7">
    <location>
        <begin position="211"/>
        <end position="232"/>
    </location>
</feature>
<evidence type="ECO:0000256" key="2">
    <source>
        <dbReference type="ARBA" id="ARBA00022448"/>
    </source>
</evidence>
<keyword evidence="3" id="KW-1003">Cell membrane</keyword>
<dbReference type="Gene3D" id="1.20.1250.20">
    <property type="entry name" value="MFS general substrate transporter like domains"/>
    <property type="match status" value="1"/>
</dbReference>
<evidence type="ECO:0000313" key="10">
    <source>
        <dbReference type="Proteomes" id="UP001597114"/>
    </source>
</evidence>
<feature type="transmembrane region" description="Helical" evidence="7">
    <location>
        <begin position="78"/>
        <end position="97"/>
    </location>
</feature>
<feature type="transmembrane region" description="Helical" evidence="7">
    <location>
        <begin position="170"/>
        <end position="190"/>
    </location>
</feature>
<keyword evidence="10" id="KW-1185">Reference proteome</keyword>
<feature type="transmembrane region" description="Helical" evidence="7">
    <location>
        <begin position="342"/>
        <end position="364"/>
    </location>
</feature>
<dbReference type="InterPro" id="IPR036259">
    <property type="entry name" value="MFS_trans_sf"/>
</dbReference>
<feature type="transmembrane region" description="Helical" evidence="7">
    <location>
        <begin position="299"/>
        <end position="321"/>
    </location>
</feature>
<name>A0ABW4FAV7_9PSEU</name>
<dbReference type="EMBL" id="JBHUCO010000081">
    <property type="protein sequence ID" value="MFD1524336.1"/>
    <property type="molecule type" value="Genomic_DNA"/>
</dbReference>
<dbReference type="PROSITE" id="PS50850">
    <property type="entry name" value="MFS"/>
    <property type="match status" value="1"/>
</dbReference>
<dbReference type="PROSITE" id="PS00216">
    <property type="entry name" value="SUGAR_TRANSPORT_1"/>
    <property type="match status" value="1"/>
</dbReference>
<feature type="transmembrane region" description="Helical" evidence="7">
    <location>
        <begin position="43"/>
        <end position="66"/>
    </location>
</feature>
<evidence type="ECO:0000256" key="5">
    <source>
        <dbReference type="ARBA" id="ARBA00022989"/>
    </source>
</evidence>
<dbReference type="InterPro" id="IPR005829">
    <property type="entry name" value="Sugar_transporter_CS"/>
</dbReference>
<organism evidence="9 10">
    <name type="scientific">Pseudonocardia yunnanensis</name>
    <dbReference type="NCBI Taxonomy" id="58107"/>
    <lineage>
        <taxon>Bacteria</taxon>
        <taxon>Bacillati</taxon>
        <taxon>Actinomycetota</taxon>
        <taxon>Actinomycetes</taxon>
        <taxon>Pseudonocardiales</taxon>
        <taxon>Pseudonocardiaceae</taxon>
        <taxon>Pseudonocardia</taxon>
    </lineage>
</organism>
<sequence length="407" mass="41524">MTVPALRRTTARFWGTAYTIVVLLAGTNVPAPLYRGYEQRFGFSPLVVTLVYAAYVGALVPSLLIAGPLSDAWGRRRTLVPAVALAAAGALVFAFAQDVSWLFAARIVQGISAGAATGALTAALCELEPRGDRPRAAMVASVATMAGLAVGPVVAGVLGEYGPEPMVTPYLAEIALLVPAFWAMAALPAGRQAHPWRPRRPSIPAEMRSAFAVNAAAAFLAFTLVGLFLSLVPTYVLELSGSDNLVLAGSAVVPLIAASTTAQRLAYGRAGPGTRVLGLACVAAGLACLAVGGSGTSSLGLMLAATLLGGAGHGLVFLAGLTEINRLAPHGCHADVVSSYNVAVYLGAGLPVIGAGLLAAQIGLLNGVRLFAAATATLCALFVIVHLVRARRPRHPPKPSAPIEGMS</sequence>
<dbReference type="InterPro" id="IPR020846">
    <property type="entry name" value="MFS_dom"/>
</dbReference>
<feature type="domain" description="Major facilitator superfamily (MFS) profile" evidence="8">
    <location>
        <begin position="1"/>
        <end position="391"/>
    </location>
</feature>
<proteinExistence type="predicted"/>
<comment type="caution">
    <text evidence="9">The sequence shown here is derived from an EMBL/GenBank/DDBJ whole genome shotgun (WGS) entry which is preliminary data.</text>
</comment>
<dbReference type="PANTHER" id="PTHR23517">
    <property type="entry name" value="RESISTANCE PROTEIN MDTM, PUTATIVE-RELATED-RELATED"/>
    <property type="match status" value="1"/>
</dbReference>
<accession>A0ABW4FAV7</accession>
<feature type="transmembrane region" description="Helical" evidence="7">
    <location>
        <begin position="12"/>
        <end position="31"/>
    </location>
</feature>
<evidence type="ECO:0000259" key="8">
    <source>
        <dbReference type="PROSITE" id="PS50850"/>
    </source>
</evidence>
<gene>
    <name evidence="9" type="ORF">ACFSJD_43095</name>
</gene>
<dbReference type="InterPro" id="IPR050171">
    <property type="entry name" value="MFS_Transporters"/>
</dbReference>
<dbReference type="Pfam" id="PF07690">
    <property type="entry name" value="MFS_1"/>
    <property type="match status" value="1"/>
</dbReference>
<dbReference type="PANTHER" id="PTHR23517:SF13">
    <property type="entry name" value="MAJOR FACILITATOR SUPERFAMILY MFS_1"/>
    <property type="match status" value="1"/>
</dbReference>
<protein>
    <submittedName>
        <fullName evidence="9">MFS transporter</fullName>
    </submittedName>
</protein>
<evidence type="ECO:0000256" key="7">
    <source>
        <dbReference type="SAM" id="Phobius"/>
    </source>
</evidence>
<comment type="subcellular location">
    <subcellularLocation>
        <location evidence="1">Cell membrane</location>
        <topology evidence="1">Multi-pass membrane protein</topology>
    </subcellularLocation>
</comment>
<evidence type="ECO:0000256" key="1">
    <source>
        <dbReference type="ARBA" id="ARBA00004651"/>
    </source>
</evidence>
<keyword evidence="5 7" id="KW-1133">Transmembrane helix</keyword>
<feature type="transmembrane region" description="Helical" evidence="7">
    <location>
        <begin position="370"/>
        <end position="388"/>
    </location>
</feature>
<evidence type="ECO:0000256" key="3">
    <source>
        <dbReference type="ARBA" id="ARBA00022475"/>
    </source>
</evidence>
<reference evidence="10" key="1">
    <citation type="journal article" date="2019" name="Int. J. Syst. Evol. Microbiol.">
        <title>The Global Catalogue of Microorganisms (GCM) 10K type strain sequencing project: providing services to taxonomists for standard genome sequencing and annotation.</title>
        <authorList>
            <consortium name="The Broad Institute Genomics Platform"/>
            <consortium name="The Broad Institute Genome Sequencing Center for Infectious Disease"/>
            <person name="Wu L."/>
            <person name="Ma J."/>
        </authorList>
    </citation>
    <scope>NUCLEOTIDE SEQUENCE [LARGE SCALE GENOMIC DNA]</scope>
    <source>
        <strain evidence="10">CCM 7043</strain>
    </source>
</reference>
<feature type="transmembrane region" description="Helical" evidence="7">
    <location>
        <begin position="274"/>
        <end position="293"/>
    </location>
</feature>
<dbReference type="Proteomes" id="UP001597114">
    <property type="component" value="Unassembled WGS sequence"/>
</dbReference>
<dbReference type="SUPFAM" id="SSF103473">
    <property type="entry name" value="MFS general substrate transporter"/>
    <property type="match status" value="1"/>
</dbReference>
<keyword evidence="2" id="KW-0813">Transport</keyword>